<keyword evidence="3" id="KW-0804">Transcription</keyword>
<dbReference type="Gene3D" id="2.60.40.3960">
    <property type="entry name" value="Velvet domain"/>
    <property type="match status" value="1"/>
</dbReference>
<evidence type="ECO:0000256" key="5">
    <source>
        <dbReference type="SAM" id="MobiDB-lite"/>
    </source>
</evidence>
<feature type="domain" description="Velvet" evidence="6">
    <location>
        <begin position="28"/>
        <end position="298"/>
    </location>
</feature>
<evidence type="ECO:0000259" key="6">
    <source>
        <dbReference type="PROSITE" id="PS51821"/>
    </source>
</evidence>
<evidence type="ECO:0000256" key="4">
    <source>
        <dbReference type="ARBA" id="ARBA00023242"/>
    </source>
</evidence>
<keyword evidence="4" id="KW-0539">Nucleus</keyword>
<reference evidence="7 8" key="1">
    <citation type="submission" date="2014-04" db="EMBL/GenBank/DDBJ databases">
        <authorList>
            <consortium name="DOE Joint Genome Institute"/>
            <person name="Kuo A."/>
            <person name="Tarkka M."/>
            <person name="Buscot F."/>
            <person name="Kohler A."/>
            <person name="Nagy L.G."/>
            <person name="Floudas D."/>
            <person name="Copeland A."/>
            <person name="Barry K.W."/>
            <person name="Cichocki N."/>
            <person name="Veneault-Fourrey C."/>
            <person name="LaButti K."/>
            <person name="Lindquist E.A."/>
            <person name="Lipzen A."/>
            <person name="Lundell T."/>
            <person name="Morin E."/>
            <person name="Murat C."/>
            <person name="Sun H."/>
            <person name="Tunlid A."/>
            <person name="Henrissat B."/>
            <person name="Grigoriev I.V."/>
            <person name="Hibbett D.S."/>
            <person name="Martin F."/>
            <person name="Nordberg H.P."/>
            <person name="Cantor M.N."/>
            <person name="Hua S.X."/>
        </authorList>
    </citation>
    <scope>NUCLEOTIDE SEQUENCE [LARGE SCALE GENOMIC DNA]</scope>
    <source>
        <strain evidence="7 8">F 1598</strain>
    </source>
</reference>
<feature type="compositionally biased region" description="Polar residues" evidence="5">
    <location>
        <begin position="107"/>
        <end position="125"/>
    </location>
</feature>
<dbReference type="PANTHER" id="PTHR33572">
    <property type="entry name" value="SPORE DEVELOPMENT REGULATOR VOSA"/>
    <property type="match status" value="1"/>
</dbReference>
<evidence type="ECO:0000256" key="1">
    <source>
        <dbReference type="ARBA" id="ARBA00004123"/>
    </source>
</evidence>
<accession>A0A0C3FT29</accession>
<dbReference type="Pfam" id="PF11754">
    <property type="entry name" value="Velvet"/>
    <property type="match status" value="1"/>
</dbReference>
<protein>
    <recommendedName>
        <fullName evidence="6">Velvet domain-containing protein</fullName>
    </recommendedName>
</protein>
<feature type="compositionally biased region" description="Acidic residues" evidence="5">
    <location>
        <begin position="328"/>
        <end position="337"/>
    </location>
</feature>
<dbReference type="Proteomes" id="UP000054166">
    <property type="component" value="Unassembled WGS sequence"/>
</dbReference>
<evidence type="ECO:0000313" key="8">
    <source>
        <dbReference type="Proteomes" id="UP000054166"/>
    </source>
</evidence>
<dbReference type="HOGENOM" id="CLU_044751_0_0_1"/>
<sequence length="337" mass="37279">MGDAHQARRPAVSYIGRPIHFSTGQFAGQTVRTELIEVQKADLGRKYARVDRRPLDPPPAVLLKLFFVYNPGTDRQSEGEVENYDDVQNLGLLCNVDLFPVPVSELASTDTEQHRPGTSSSSHADYTSPAASPYSPEAHHHFSYPPPNVYATQPNSMPMPLPPPLHVPQQVVASYPSASNNTDVVARVGNHSITESSKCTNALVGQTFVQPANVDYKGKKSLMFVFADLAVKIEGTFILRYRVFDIFSKGYHTSELAVQAECYGGPFRVYSTKEFPGLHASTDLTKQLARWGVRLNIRETERKRRKKGERKSTSPPQSAKGKGKLAIDDQEYGSDAD</sequence>
<evidence type="ECO:0000256" key="3">
    <source>
        <dbReference type="ARBA" id="ARBA00023163"/>
    </source>
</evidence>
<dbReference type="OrthoDB" id="5599552at2759"/>
<evidence type="ECO:0000256" key="2">
    <source>
        <dbReference type="ARBA" id="ARBA00023015"/>
    </source>
</evidence>
<organism evidence="7 8">
    <name type="scientific">Piloderma croceum (strain F 1598)</name>
    <dbReference type="NCBI Taxonomy" id="765440"/>
    <lineage>
        <taxon>Eukaryota</taxon>
        <taxon>Fungi</taxon>
        <taxon>Dikarya</taxon>
        <taxon>Basidiomycota</taxon>
        <taxon>Agaricomycotina</taxon>
        <taxon>Agaricomycetes</taxon>
        <taxon>Agaricomycetidae</taxon>
        <taxon>Atheliales</taxon>
        <taxon>Atheliaceae</taxon>
        <taxon>Piloderma</taxon>
    </lineage>
</organism>
<dbReference type="PROSITE" id="PS51821">
    <property type="entry name" value="VELVET"/>
    <property type="match status" value="1"/>
</dbReference>
<comment type="subcellular location">
    <subcellularLocation>
        <location evidence="1">Nucleus</location>
    </subcellularLocation>
</comment>
<keyword evidence="2" id="KW-0805">Transcription regulation</keyword>
<dbReference type="InterPro" id="IPR021740">
    <property type="entry name" value="Velvet"/>
</dbReference>
<gene>
    <name evidence="7" type="ORF">PILCRDRAFT_820179</name>
</gene>
<dbReference type="GO" id="GO:0005634">
    <property type="term" value="C:nucleus"/>
    <property type="evidence" value="ECO:0007669"/>
    <property type="project" value="UniProtKB-SubCell"/>
</dbReference>
<dbReference type="InParanoid" id="A0A0C3FT29"/>
<dbReference type="PANTHER" id="PTHR33572:SF3">
    <property type="entry name" value="VELVET COMPLEX SUBUNIT B"/>
    <property type="match status" value="1"/>
</dbReference>
<dbReference type="InterPro" id="IPR037525">
    <property type="entry name" value="Velvet_dom"/>
</dbReference>
<reference evidence="8" key="2">
    <citation type="submission" date="2015-01" db="EMBL/GenBank/DDBJ databases">
        <title>Evolutionary Origins and Diversification of the Mycorrhizal Mutualists.</title>
        <authorList>
            <consortium name="DOE Joint Genome Institute"/>
            <consortium name="Mycorrhizal Genomics Consortium"/>
            <person name="Kohler A."/>
            <person name="Kuo A."/>
            <person name="Nagy L.G."/>
            <person name="Floudas D."/>
            <person name="Copeland A."/>
            <person name="Barry K.W."/>
            <person name="Cichocki N."/>
            <person name="Veneault-Fourrey C."/>
            <person name="LaButti K."/>
            <person name="Lindquist E.A."/>
            <person name="Lipzen A."/>
            <person name="Lundell T."/>
            <person name="Morin E."/>
            <person name="Murat C."/>
            <person name="Riley R."/>
            <person name="Ohm R."/>
            <person name="Sun H."/>
            <person name="Tunlid A."/>
            <person name="Henrissat B."/>
            <person name="Grigoriev I.V."/>
            <person name="Hibbett D.S."/>
            <person name="Martin F."/>
        </authorList>
    </citation>
    <scope>NUCLEOTIDE SEQUENCE [LARGE SCALE GENOMIC DNA]</scope>
    <source>
        <strain evidence="8">F 1598</strain>
    </source>
</reference>
<feature type="region of interest" description="Disordered" evidence="5">
    <location>
        <begin position="299"/>
        <end position="337"/>
    </location>
</feature>
<dbReference type="InterPro" id="IPR038491">
    <property type="entry name" value="Velvet_dom_sf"/>
</dbReference>
<dbReference type="AlphaFoldDB" id="A0A0C3FT29"/>
<dbReference type="EMBL" id="KN832993">
    <property type="protein sequence ID" value="KIM82879.1"/>
    <property type="molecule type" value="Genomic_DNA"/>
</dbReference>
<name>A0A0C3FT29_PILCF</name>
<evidence type="ECO:0000313" key="7">
    <source>
        <dbReference type="EMBL" id="KIM82879.1"/>
    </source>
</evidence>
<proteinExistence type="predicted"/>
<feature type="region of interest" description="Disordered" evidence="5">
    <location>
        <begin position="107"/>
        <end position="139"/>
    </location>
</feature>
<keyword evidence="8" id="KW-1185">Reference proteome</keyword>